<feature type="transmembrane region" description="Helical" evidence="10">
    <location>
        <begin position="146"/>
        <end position="169"/>
    </location>
</feature>
<keyword evidence="7" id="KW-0804">Transcription</keyword>
<keyword evidence="10" id="KW-1133">Transmembrane helix</keyword>
<keyword evidence="13" id="KW-1185">Reference proteome</keyword>
<sequence>MPYTKSRADSQAFPFRQLAILAICRICEPIAFMSIFPYIYYMIESFHVTDDNKRIALYAGMVTSAFALAEAMSGSIWGRLSDKFGRKPILLTGLAGTGISMLAFGFAQSLPAALIARALGGLLNGNIGVLQTTVAEVVKNEAHQGVAFALMPTIWCVGAVVGSALGGGLADPVRSYPDLFSPGGLLDRFPYLLPNLVCSVVVVIGIVVGILFLEETHEDMQERRDAGLEAGKWVQGMFRKSSFGQASGGCNKPDYAGETLVLLHDGDQPPDYRSAASSPGLQATAVSLPPPYHSIEGSGNTAEVDNSFALTLDNGALESADYEGSARKHSFSVWNALTTQLILNIAGYGILAYHTISAEQLLPVLFSLPESDAPPHLPFWFTGGFALKTKTIGGILAIQGVIQMVSTMLVFPFVQRKLGTLTTFRMVVLSYPLLYVVVPYLTLVPTSLRMPAIYAILVWKVTAQGFAFPSNNIMLANATPKRALGTFNGVAQSSASLARAIGPSLSGLLEATGLSHGMLGLPWWFSALVAVVGAVMSLFMVEHKPFSQDPEKCGPDARGSTHPAMSPETAALVAADSSNCEKVDVKCIGFDPVSRRAIPRSYIYYLETRVRTLELLLQDHSVPIPPPEENFAISDDIQPGLNVPFPILNDDPQIAGGAESSQHEDAQTLDPALQQRDEHEKINQLVSDVGMVSVQGTSESRYLGTTSGISFARVVFAAVKSSVTQTPSEKGGRRPSKAPPGEAAGGGGTSMRDSFFGLHIKPTIRPAPFPDKAVGEHLVRLYFEYANPQIPILHRVDFMSLLDRVYAAEPQKRTPRELYLVNIVFAIGSGIIMDSSNSNKKFASDPGDRDPPNTKRQKMDRQQYQPEEYHSSAVIHLESFLGSSPAVEGGGGGLEELQAVLLLASLALLRPVAPGLWYIIGVAVRLAVDLGLHFEEIDQRLDSHIFDPSSESSKAIGRKQWTRDLRRQLWWCVYAFDRLVSTCVGRPFGITDLVVTTEFASTLEDRYITTNGFLVAPAETEVPSYKLVAHHYLRLRLLQSEILQVLQYRQAEKARKLGANRGNKYINKDLVSPFLAKFDTFRDWRSNIDRRLWQWKEAAPKQEDTGVAFNPSFLELNYYQAIIMLYRQSLAVPEQLAGEVSSATGSDVESPGAVEREAKEDEQMVFMKVAQAGQMVLKLYRQLHRLKLVNYTFLATHHLFMSGISFLYAIWHSPLVRSQLSLEDVDYTVLSATSVLEDLIEKCPPAEACRDAFVRMSKATIAMAEKTTGFGSQSTLSLRPLHDPENYFGDVAGAQRYTPTPAATSRPPKRKITMPRFDMNLKDLFDHDEITHRPLKQQLKQHGFSQRVKLPEQTGMADYAGPIQSSATPAAHSYAFPQLSPTQTFASASPPQDLHLGLSNQQPYAPFAETISQTQPDFSFDDMDFLDTFPISDPTPGSWGGWATGGANELDLGFGTGGTGNYDADGNWDPNGIDMFGGFFFGNDSGGGGGFGSQYS</sequence>
<evidence type="ECO:0000256" key="4">
    <source>
        <dbReference type="ARBA" id="ARBA00022833"/>
    </source>
</evidence>
<feature type="region of interest" description="Disordered" evidence="9">
    <location>
        <begin position="838"/>
        <end position="865"/>
    </location>
</feature>
<feature type="transmembrane region" description="Helical" evidence="10">
    <location>
        <begin position="55"/>
        <end position="77"/>
    </location>
</feature>
<evidence type="ECO:0000256" key="9">
    <source>
        <dbReference type="SAM" id="MobiDB-lite"/>
    </source>
</evidence>
<dbReference type="Gene3D" id="1.20.1250.20">
    <property type="entry name" value="MFS general substrate transporter like domains"/>
    <property type="match status" value="1"/>
</dbReference>
<evidence type="ECO:0000256" key="5">
    <source>
        <dbReference type="ARBA" id="ARBA00023015"/>
    </source>
</evidence>
<dbReference type="Pfam" id="PF07690">
    <property type="entry name" value="MFS_1"/>
    <property type="match status" value="1"/>
</dbReference>
<keyword evidence="5" id="KW-0805">Transcription regulation</keyword>
<dbReference type="GO" id="GO:0043565">
    <property type="term" value="F:sequence-specific DNA binding"/>
    <property type="evidence" value="ECO:0007669"/>
    <property type="project" value="TreeGrafter"/>
</dbReference>
<evidence type="ECO:0000256" key="3">
    <source>
        <dbReference type="ARBA" id="ARBA00022723"/>
    </source>
</evidence>
<dbReference type="PANTHER" id="PTHR47782:SF1">
    <property type="entry name" value="PYRIMIDINE PATHWAY REGULATORY PROTEIN 1"/>
    <property type="match status" value="1"/>
</dbReference>
<evidence type="ECO:0000313" key="13">
    <source>
        <dbReference type="Proteomes" id="UP001271007"/>
    </source>
</evidence>
<feature type="transmembrane region" description="Helical" evidence="10">
    <location>
        <begin position="89"/>
        <end position="108"/>
    </location>
</feature>
<dbReference type="GO" id="GO:0008270">
    <property type="term" value="F:zinc ion binding"/>
    <property type="evidence" value="ECO:0007669"/>
    <property type="project" value="InterPro"/>
</dbReference>
<name>A0AAJ0GFN1_9PEZI</name>
<feature type="transmembrane region" description="Helical" evidence="10">
    <location>
        <begin position="20"/>
        <end position="43"/>
    </location>
</feature>
<keyword evidence="6" id="KW-0238">DNA-binding</keyword>
<dbReference type="SUPFAM" id="SSF103473">
    <property type="entry name" value="MFS general substrate transporter"/>
    <property type="match status" value="1"/>
</dbReference>
<dbReference type="GO" id="GO:0022857">
    <property type="term" value="F:transmembrane transporter activity"/>
    <property type="evidence" value="ECO:0007669"/>
    <property type="project" value="InterPro"/>
</dbReference>
<dbReference type="InterPro" id="IPR011701">
    <property type="entry name" value="MFS"/>
</dbReference>
<dbReference type="InterPro" id="IPR020846">
    <property type="entry name" value="MFS_dom"/>
</dbReference>
<dbReference type="GO" id="GO:0005634">
    <property type="term" value="C:nucleus"/>
    <property type="evidence" value="ECO:0007669"/>
    <property type="project" value="UniProtKB-SubCell"/>
</dbReference>
<keyword evidence="8" id="KW-0539">Nucleus</keyword>
<evidence type="ECO:0000256" key="1">
    <source>
        <dbReference type="ARBA" id="ARBA00004123"/>
    </source>
</evidence>
<evidence type="ECO:0000313" key="12">
    <source>
        <dbReference type="EMBL" id="KAK3056631.1"/>
    </source>
</evidence>
<dbReference type="SMART" id="SM00906">
    <property type="entry name" value="Fungal_trans"/>
    <property type="match status" value="1"/>
</dbReference>
<evidence type="ECO:0000256" key="10">
    <source>
        <dbReference type="SAM" id="Phobius"/>
    </source>
</evidence>
<feature type="transmembrane region" description="Helical" evidence="10">
    <location>
        <begin position="333"/>
        <end position="356"/>
    </location>
</feature>
<feature type="transmembrane region" description="Helical" evidence="10">
    <location>
        <begin position="523"/>
        <end position="541"/>
    </location>
</feature>
<keyword evidence="10" id="KW-0812">Transmembrane</keyword>
<dbReference type="InterPro" id="IPR036259">
    <property type="entry name" value="MFS_trans_sf"/>
</dbReference>
<keyword evidence="10" id="KW-0472">Membrane</keyword>
<evidence type="ECO:0000256" key="6">
    <source>
        <dbReference type="ARBA" id="ARBA00023125"/>
    </source>
</evidence>
<dbReference type="CDD" id="cd17330">
    <property type="entry name" value="MFS_SLC46_TetA_like"/>
    <property type="match status" value="1"/>
</dbReference>
<dbReference type="GO" id="GO:0000981">
    <property type="term" value="F:DNA-binding transcription factor activity, RNA polymerase II-specific"/>
    <property type="evidence" value="ECO:0007669"/>
    <property type="project" value="TreeGrafter"/>
</dbReference>
<dbReference type="Pfam" id="PF04082">
    <property type="entry name" value="Fungal_trans"/>
    <property type="match status" value="1"/>
</dbReference>
<keyword evidence="4" id="KW-0862">Zinc</keyword>
<accession>A0AAJ0GFN1</accession>
<dbReference type="PANTHER" id="PTHR47782">
    <property type="entry name" value="ZN(II)2CYS6 TRANSCRIPTION FACTOR (EUROFUNG)-RELATED"/>
    <property type="match status" value="1"/>
</dbReference>
<dbReference type="InterPro" id="IPR052202">
    <property type="entry name" value="Yeast_MetPath_Reg"/>
</dbReference>
<evidence type="ECO:0000256" key="8">
    <source>
        <dbReference type="ARBA" id="ARBA00023242"/>
    </source>
</evidence>
<feature type="domain" description="Major facilitator superfamily (MFS) profile" evidence="11">
    <location>
        <begin position="17"/>
        <end position="545"/>
    </location>
</feature>
<gene>
    <name evidence="12" type="ORF">LTR09_002424</name>
</gene>
<feature type="transmembrane region" description="Helical" evidence="10">
    <location>
        <begin position="392"/>
        <end position="414"/>
    </location>
</feature>
<dbReference type="GO" id="GO:0016020">
    <property type="term" value="C:membrane"/>
    <property type="evidence" value="ECO:0007669"/>
    <property type="project" value="UniProtKB-SubCell"/>
</dbReference>
<dbReference type="GO" id="GO:0045944">
    <property type="term" value="P:positive regulation of transcription by RNA polymerase II"/>
    <property type="evidence" value="ECO:0007669"/>
    <property type="project" value="TreeGrafter"/>
</dbReference>
<keyword evidence="3" id="KW-0479">Metal-binding</keyword>
<comment type="caution">
    <text evidence="12">The sequence shown here is derived from an EMBL/GenBank/DDBJ whole genome shotgun (WGS) entry which is preliminary data.</text>
</comment>
<protein>
    <recommendedName>
        <fullName evidence="11">Major facilitator superfamily (MFS) profile domain-containing protein</fullName>
    </recommendedName>
</protein>
<evidence type="ECO:0000256" key="7">
    <source>
        <dbReference type="ARBA" id="ARBA00023163"/>
    </source>
</evidence>
<comment type="subcellular location">
    <subcellularLocation>
        <location evidence="2">Membrane</location>
        <topology evidence="2">Multi-pass membrane protein</topology>
    </subcellularLocation>
    <subcellularLocation>
        <location evidence="1">Nucleus</location>
    </subcellularLocation>
</comment>
<proteinExistence type="predicted"/>
<dbReference type="InterPro" id="IPR007219">
    <property type="entry name" value="XnlR_reg_dom"/>
</dbReference>
<organism evidence="12 13">
    <name type="scientific">Extremus antarcticus</name>
    <dbReference type="NCBI Taxonomy" id="702011"/>
    <lineage>
        <taxon>Eukaryota</taxon>
        <taxon>Fungi</taxon>
        <taxon>Dikarya</taxon>
        <taxon>Ascomycota</taxon>
        <taxon>Pezizomycotina</taxon>
        <taxon>Dothideomycetes</taxon>
        <taxon>Dothideomycetidae</taxon>
        <taxon>Mycosphaerellales</taxon>
        <taxon>Extremaceae</taxon>
        <taxon>Extremus</taxon>
    </lineage>
</organism>
<dbReference type="CDD" id="cd12148">
    <property type="entry name" value="fungal_TF_MHR"/>
    <property type="match status" value="1"/>
</dbReference>
<feature type="transmembrane region" description="Helical" evidence="10">
    <location>
        <begin position="426"/>
        <end position="444"/>
    </location>
</feature>
<evidence type="ECO:0000256" key="2">
    <source>
        <dbReference type="ARBA" id="ARBA00004141"/>
    </source>
</evidence>
<reference evidence="12" key="1">
    <citation type="submission" date="2023-04" db="EMBL/GenBank/DDBJ databases">
        <title>Black Yeasts Isolated from many extreme environments.</title>
        <authorList>
            <person name="Coleine C."/>
            <person name="Stajich J.E."/>
            <person name="Selbmann L."/>
        </authorList>
    </citation>
    <scope>NUCLEOTIDE SEQUENCE</scope>
    <source>
        <strain evidence="12">CCFEE 5312</strain>
    </source>
</reference>
<dbReference type="EMBL" id="JAWDJX010000005">
    <property type="protein sequence ID" value="KAK3056631.1"/>
    <property type="molecule type" value="Genomic_DNA"/>
</dbReference>
<feature type="transmembrane region" description="Helical" evidence="10">
    <location>
        <begin position="114"/>
        <end position="134"/>
    </location>
</feature>
<dbReference type="CDD" id="cd14723">
    <property type="entry name" value="ZIP_Ppr1"/>
    <property type="match status" value="1"/>
</dbReference>
<feature type="transmembrane region" description="Helical" evidence="10">
    <location>
        <begin position="189"/>
        <end position="213"/>
    </location>
</feature>
<dbReference type="PROSITE" id="PS50850">
    <property type="entry name" value="MFS"/>
    <property type="match status" value="1"/>
</dbReference>
<feature type="region of interest" description="Disordered" evidence="9">
    <location>
        <begin position="723"/>
        <end position="749"/>
    </location>
</feature>
<dbReference type="GO" id="GO:0006351">
    <property type="term" value="P:DNA-templated transcription"/>
    <property type="evidence" value="ECO:0007669"/>
    <property type="project" value="InterPro"/>
</dbReference>
<evidence type="ECO:0000259" key="11">
    <source>
        <dbReference type="PROSITE" id="PS50850"/>
    </source>
</evidence>
<feature type="compositionally biased region" description="Basic and acidic residues" evidence="9">
    <location>
        <begin position="842"/>
        <end position="861"/>
    </location>
</feature>
<dbReference type="Proteomes" id="UP001271007">
    <property type="component" value="Unassembled WGS sequence"/>
</dbReference>